<feature type="transmembrane region" description="Helical" evidence="1">
    <location>
        <begin position="324"/>
        <end position="347"/>
    </location>
</feature>
<keyword evidence="3" id="KW-1185">Reference proteome</keyword>
<protein>
    <submittedName>
        <fullName evidence="2">Uncharacterized protein</fullName>
    </submittedName>
</protein>
<dbReference type="EMBL" id="JAQQWI010000004">
    <property type="protein sequence ID" value="KAK8036552.1"/>
    <property type="molecule type" value="Genomic_DNA"/>
</dbReference>
<dbReference type="Gene3D" id="1.20.58.340">
    <property type="entry name" value="Magnesium transport protein CorA, transmembrane region"/>
    <property type="match status" value="1"/>
</dbReference>
<name>A0ABR1SQI6_9PEZI</name>
<reference evidence="2 3" key="1">
    <citation type="submission" date="2023-01" db="EMBL/GenBank/DDBJ databases">
        <title>Analysis of 21 Apiospora genomes using comparative genomics revels a genus with tremendous synthesis potential of carbohydrate active enzymes and secondary metabolites.</title>
        <authorList>
            <person name="Sorensen T."/>
        </authorList>
    </citation>
    <scope>NUCLEOTIDE SEQUENCE [LARGE SCALE GENOMIC DNA]</scope>
    <source>
        <strain evidence="2 3">CBS 20057</strain>
    </source>
</reference>
<organism evidence="2 3">
    <name type="scientific">Apiospora marii</name>
    <dbReference type="NCBI Taxonomy" id="335849"/>
    <lineage>
        <taxon>Eukaryota</taxon>
        <taxon>Fungi</taxon>
        <taxon>Dikarya</taxon>
        <taxon>Ascomycota</taxon>
        <taxon>Pezizomycotina</taxon>
        <taxon>Sordariomycetes</taxon>
        <taxon>Xylariomycetidae</taxon>
        <taxon>Amphisphaeriales</taxon>
        <taxon>Apiosporaceae</taxon>
        <taxon>Apiospora</taxon>
    </lineage>
</organism>
<proteinExistence type="predicted"/>
<keyword evidence="1" id="KW-1133">Transmembrane helix</keyword>
<evidence type="ECO:0000313" key="3">
    <source>
        <dbReference type="Proteomes" id="UP001396898"/>
    </source>
</evidence>
<accession>A0ABR1SQI6</accession>
<feature type="transmembrane region" description="Helical" evidence="1">
    <location>
        <begin position="367"/>
        <end position="386"/>
    </location>
</feature>
<keyword evidence="1" id="KW-0472">Membrane</keyword>
<evidence type="ECO:0000256" key="1">
    <source>
        <dbReference type="SAM" id="Phobius"/>
    </source>
</evidence>
<keyword evidence="1" id="KW-0812">Transmembrane</keyword>
<dbReference type="Proteomes" id="UP001396898">
    <property type="component" value="Unassembled WGS sequence"/>
</dbReference>
<sequence length="405" mass="46022">MPGYLETVARLSIDEDVAEAGKCFAQTKPEGKPHDLGDKPVEAELFARLMDQGTGRDRMRLFFIVSGDEKNPYKHGHGLARCLRTLVETADLPSKFVVDLCRGEDWTVIPTTISSIGARGNATERSLVLQYGFYRWAEKADPSFALQVISSQKTTSFYCLNFPVALTDFMNRQLRANPNLVQKPMFLNILILEFTLRSYQKGIREQRDRLRHIEQGNSKEDVKKQAETLHDLSVQWHCMLKDLEDIKQHIEALLSLQMRLDATSKEKSMSPQAVHEDDEARAATDDLHHLEAVRGFWARWANTYLERTNIRIQLIAVQTQRESMAMFTLALVTVLFLPGTFVASILSTSFFNYDGTDYNVSDNIAPVLVPSLIGATLLVLLSWFAWYQWRLYRLSKGTAGSHALD</sequence>
<evidence type="ECO:0000313" key="2">
    <source>
        <dbReference type="EMBL" id="KAK8036552.1"/>
    </source>
</evidence>
<gene>
    <name evidence="2" type="ORF">PG991_001689</name>
</gene>
<comment type="caution">
    <text evidence="2">The sequence shown here is derived from an EMBL/GenBank/DDBJ whole genome shotgun (WGS) entry which is preliminary data.</text>
</comment>